<comment type="caution">
    <text evidence="2">The sequence shown here is derived from an EMBL/GenBank/DDBJ whole genome shotgun (WGS) entry which is preliminary data.</text>
</comment>
<organism evidence="2 3">
    <name type="scientific">Bacteroides uniformis</name>
    <dbReference type="NCBI Taxonomy" id="820"/>
    <lineage>
        <taxon>Bacteria</taxon>
        <taxon>Pseudomonadati</taxon>
        <taxon>Bacteroidota</taxon>
        <taxon>Bacteroidia</taxon>
        <taxon>Bacteroidales</taxon>
        <taxon>Bacteroidaceae</taxon>
        <taxon>Bacteroides</taxon>
    </lineage>
</organism>
<name>A0A7J5GS08_BACUN</name>
<reference evidence="2 3" key="1">
    <citation type="journal article" date="2019" name="Nat. Med.">
        <title>A library of human gut bacterial isolates paired with longitudinal multiomics data enables mechanistic microbiome research.</title>
        <authorList>
            <person name="Poyet M."/>
            <person name="Groussin M."/>
            <person name="Gibbons S.M."/>
            <person name="Avila-Pacheco J."/>
            <person name="Jiang X."/>
            <person name="Kearney S.M."/>
            <person name="Perrotta A.R."/>
            <person name="Berdy B."/>
            <person name="Zhao S."/>
            <person name="Lieberman T.D."/>
            <person name="Swanson P.K."/>
            <person name="Smith M."/>
            <person name="Roesemann S."/>
            <person name="Alexander J.E."/>
            <person name="Rich S.A."/>
            <person name="Livny J."/>
            <person name="Vlamakis H."/>
            <person name="Clish C."/>
            <person name="Bullock K."/>
            <person name="Deik A."/>
            <person name="Scott J."/>
            <person name="Pierce K.A."/>
            <person name="Xavier R.J."/>
            <person name="Alm E.J."/>
        </authorList>
    </citation>
    <scope>NUCLEOTIDE SEQUENCE [LARGE SCALE GENOMIC DNA]</scope>
    <source>
        <strain evidence="2 3">BIOML-A19</strain>
    </source>
</reference>
<evidence type="ECO:0000313" key="2">
    <source>
        <dbReference type="EMBL" id="KAB4180264.1"/>
    </source>
</evidence>
<gene>
    <name evidence="2" type="ORF">GAQ44_20675</name>
</gene>
<dbReference type="GO" id="GO:0016740">
    <property type="term" value="F:transferase activity"/>
    <property type="evidence" value="ECO:0007669"/>
    <property type="project" value="UniProtKB-KW"/>
</dbReference>
<evidence type="ECO:0000259" key="1">
    <source>
        <dbReference type="Pfam" id="PF04230"/>
    </source>
</evidence>
<evidence type="ECO:0000313" key="3">
    <source>
        <dbReference type="Proteomes" id="UP000487221"/>
    </source>
</evidence>
<proteinExistence type="predicted"/>
<dbReference type="InterPro" id="IPR007345">
    <property type="entry name" value="Polysacch_pyruvyl_Trfase"/>
</dbReference>
<sequence>MPFVLPKNIAINKMKINTLTTYDVYNYGASLQAYALQQYLMDLGYEVEIINYQPDYLTRKYNYKWVNPESKLSRYAITRAAYRVMKFLQRQTTLGRKRVFDAFNHQILKETPMRYTSYKALVYNPPQADCYIVGSDQIWNVFYETGRDPAFFLEFVKQGHKASYAASFSYLDIDAENKARIKKSLETFDAVAVRESHGLDILKSMGIEGTWVLDPIFLLPIEQWKQLMMPNVPKEDYLLIYDFEGNKELKRFAKEYARRHHLKIYVIADTYPLLYADRNFMKAGPREFVSMIYHCKAFISNSFHGTAFSIMFNKPVFVFNRHRHKVNSRMESLMTLFGINQCILDNPEKWEKAYDYPFDYEQINHIKQRELIKSKAYLDNLLNICTHP</sequence>
<dbReference type="Pfam" id="PF04230">
    <property type="entry name" value="PS_pyruv_trans"/>
    <property type="match status" value="1"/>
</dbReference>
<dbReference type="Proteomes" id="UP000487221">
    <property type="component" value="Unassembled WGS sequence"/>
</dbReference>
<keyword evidence="2" id="KW-0808">Transferase</keyword>
<dbReference type="EMBL" id="WCTY01000046">
    <property type="protein sequence ID" value="KAB4180264.1"/>
    <property type="molecule type" value="Genomic_DNA"/>
</dbReference>
<protein>
    <submittedName>
        <fullName evidence="2">Polysaccharide pyruvyl transferase family protein</fullName>
    </submittedName>
</protein>
<feature type="domain" description="Polysaccharide pyruvyl transferase" evidence="1">
    <location>
        <begin position="26"/>
        <end position="322"/>
    </location>
</feature>
<dbReference type="AlphaFoldDB" id="A0A7J5GS08"/>
<accession>A0A7J5GS08</accession>